<dbReference type="Proteomes" id="UP000260780">
    <property type="component" value="Unassembled WGS sequence"/>
</dbReference>
<name>A0A3E4N354_9BACT</name>
<accession>A0A3E4N354</accession>
<dbReference type="RefSeq" id="WP_117671981.1">
    <property type="nucleotide sequence ID" value="NZ_CABOGR010000010.1"/>
</dbReference>
<protein>
    <submittedName>
        <fullName evidence="1">Uncharacterized protein</fullName>
    </submittedName>
</protein>
<dbReference type="EMBL" id="QSQT01000010">
    <property type="protein sequence ID" value="RGK56470.1"/>
    <property type="molecule type" value="Genomic_DNA"/>
</dbReference>
<dbReference type="EMBL" id="QSTF01000011">
    <property type="protein sequence ID" value="RGM41004.1"/>
    <property type="molecule type" value="Genomic_DNA"/>
</dbReference>
<evidence type="ECO:0000313" key="1">
    <source>
        <dbReference type="EMBL" id="RGK56470.1"/>
    </source>
</evidence>
<gene>
    <name evidence="2" type="ORF">DXC17_06485</name>
    <name evidence="1" type="ORF">DXD04_06715</name>
</gene>
<evidence type="ECO:0000313" key="2">
    <source>
        <dbReference type="EMBL" id="RGM41004.1"/>
    </source>
</evidence>
<organism evidence="1 4">
    <name type="scientific">Phocaeicola plebeius</name>
    <dbReference type="NCBI Taxonomy" id="310297"/>
    <lineage>
        <taxon>Bacteria</taxon>
        <taxon>Pseudomonadati</taxon>
        <taxon>Bacteroidota</taxon>
        <taxon>Bacteroidia</taxon>
        <taxon>Bacteroidales</taxon>
        <taxon>Bacteroidaceae</taxon>
        <taxon>Phocaeicola</taxon>
    </lineage>
</organism>
<comment type="caution">
    <text evidence="1">The sequence shown here is derived from an EMBL/GenBank/DDBJ whole genome shotgun (WGS) entry which is preliminary data.</text>
</comment>
<keyword evidence="4" id="KW-1185">Reference proteome</keyword>
<sequence>MYIFRSIHEIINTIAAARGLLTEMFEKRKMLSFRYSDALALLKDDENRLKLLIEKEVIRQNGNFVELDARFLDFFELLLEANEEINTAIIDENIAFLHELMDYYEKEQIASRKESYVRNIKITFQKIARTTIRNIMNLQSSIDNAFKHEPTYQIKIAKLENLDKKRIHIQQLIDTTENLILHEERRFFQQATDEELNRILLELRSELQLSAHSLIRAQQDIINYLNQIKSQVILVEKIRKVKYLQDQFELRSRSNLSEVLEREHSVLVEGNVPSSFKLSLPYLSTDEARPVILKVLRNLQYREIIRSNEAGAFSEEDMESQAMYQEVIDLEETLSDYIQAQAQARWNDASAPEEDLFHYLMHYTFAREVDEQERTTLFCQMVSLYENRLRISEEFGLYHQYEYAKVYPANS</sequence>
<dbReference type="Proteomes" id="UP000260862">
    <property type="component" value="Unassembled WGS sequence"/>
</dbReference>
<dbReference type="AlphaFoldDB" id="A0A3E4N354"/>
<evidence type="ECO:0000313" key="4">
    <source>
        <dbReference type="Proteomes" id="UP000260862"/>
    </source>
</evidence>
<reference evidence="3 4" key="1">
    <citation type="submission" date="2018-08" db="EMBL/GenBank/DDBJ databases">
        <title>A genome reference for cultivated species of the human gut microbiota.</title>
        <authorList>
            <person name="Zou Y."/>
            <person name="Xue W."/>
            <person name="Luo G."/>
        </authorList>
    </citation>
    <scope>NUCLEOTIDE SEQUENCE [LARGE SCALE GENOMIC DNA]</scope>
    <source>
        <strain evidence="2 3">OM08-14</strain>
        <strain evidence="1 4">TF10-3AC</strain>
    </source>
</reference>
<evidence type="ECO:0000313" key="3">
    <source>
        <dbReference type="Proteomes" id="UP000260780"/>
    </source>
</evidence>
<proteinExistence type="predicted"/>